<comment type="caution">
    <text evidence="7">The sequence shown here is derived from an EMBL/GenBank/DDBJ whole genome shotgun (WGS) entry which is preliminary data.</text>
</comment>
<dbReference type="GO" id="GO:0003677">
    <property type="term" value="F:DNA binding"/>
    <property type="evidence" value="ECO:0007669"/>
    <property type="project" value="UniProtKB-KW"/>
</dbReference>
<feature type="domain" description="BHLH" evidence="6">
    <location>
        <begin position="67"/>
        <end position="116"/>
    </location>
</feature>
<dbReference type="InterPro" id="IPR045847">
    <property type="entry name" value="AIG1-like"/>
</dbReference>
<keyword evidence="2" id="KW-0805">Transcription regulation</keyword>
<reference evidence="7" key="1">
    <citation type="journal article" date="2018" name="DNA Res.">
        <title>Multiple hybrid de novo genome assembly of finger millet, an orphan allotetraploid crop.</title>
        <authorList>
            <person name="Hatakeyama M."/>
            <person name="Aluri S."/>
            <person name="Balachadran M.T."/>
            <person name="Sivarajan S.R."/>
            <person name="Patrignani A."/>
            <person name="Gruter S."/>
            <person name="Poveda L."/>
            <person name="Shimizu-Inatsugi R."/>
            <person name="Baeten J."/>
            <person name="Francoijs K.J."/>
            <person name="Nataraja K.N."/>
            <person name="Reddy Y.A.N."/>
            <person name="Phadnis S."/>
            <person name="Ravikumar R.L."/>
            <person name="Schlapbach R."/>
            <person name="Sreeman S.M."/>
            <person name="Shimizu K.K."/>
        </authorList>
    </citation>
    <scope>NUCLEOTIDE SEQUENCE</scope>
</reference>
<dbReference type="PROSITE" id="PS50888">
    <property type="entry name" value="BHLH"/>
    <property type="match status" value="1"/>
</dbReference>
<dbReference type="PANTHER" id="PTHR45844">
    <property type="entry name" value="TRANSCRIPTION FACTOR BHLH30"/>
    <property type="match status" value="1"/>
</dbReference>
<dbReference type="GO" id="GO:0003700">
    <property type="term" value="F:DNA-binding transcription factor activity"/>
    <property type="evidence" value="ECO:0007669"/>
    <property type="project" value="InterPro"/>
</dbReference>
<evidence type="ECO:0000259" key="6">
    <source>
        <dbReference type="PROSITE" id="PS50888"/>
    </source>
</evidence>
<keyword evidence="3" id="KW-0238">DNA-binding</keyword>
<dbReference type="AlphaFoldDB" id="A0AAV5D7N3"/>
<keyword evidence="8" id="KW-1185">Reference proteome</keyword>
<comment type="similarity">
    <text evidence="1">Belongs to the bHLH protein family.</text>
</comment>
<feature type="region of interest" description="Disordered" evidence="5">
    <location>
        <begin position="47"/>
        <end position="78"/>
    </location>
</feature>
<evidence type="ECO:0000256" key="3">
    <source>
        <dbReference type="ARBA" id="ARBA00023125"/>
    </source>
</evidence>
<dbReference type="SMART" id="SM00353">
    <property type="entry name" value="HLH"/>
    <property type="match status" value="1"/>
</dbReference>
<protein>
    <recommendedName>
        <fullName evidence="6">BHLH domain-containing protein</fullName>
    </recommendedName>
</protein>
<keyword evidence="4" id="KW-0804">Transcription</keyword>
<dbReference type="Proteomes" id="UP001054889">
    <property type="component" value="Unassembled WGS sequence"/>
</dbReference>
<evidence type="ECO:0000256" key="5">
    <source>
        <dbReference type="SAM" id="MobiDB-lite"/>
    </source>
</evidence>
<dbReference type="InterPro" id="IPR011598">
    <property type="entry name" value="bHLH_dom"/>
</dbReference>
<name>A0AAV5D7N3_ELECO</name>
<organism evidence="7 8">
    <name type="scientific">Eleusine coracana subsp. coracana</name>
    <dbReference type="NCBI Taxonomy" id="191504"/>
    <lineage>
        <taxon>Eukaryota</taxon>
        <taxon>Viridiplantae</taxon>
        <taxon>Streptophyta</taxon>
        <taxon>Embryophyta</taxon>
        <taxon>Tracheophyta</taxon>
        <taxon>Spermatophyta</taxon>
        <taxon>Magnoliopsida</taxon>
        <taxon>Liliopsida</taxon>
        <taxon>Poales</taxon>
        <taxon>Poaceae</taxon>
        <taxon>PACMAD clade</taxon>
        <taxon>Chloridoideae</taxon>
        <taxon>Cynodonteae</taxon>
        <taxon>Eleusininae</taxon>
        <taxon>Eleusine</taxon>
    </lineage>
</organism>
<dbReference type="EMBL" id="BQKI01000012">
    <property type="protein sequence ID" value="GJN06438.1"/>
    <property type="molecule type" value="Genomic_DNA"/>
</dbReference>
<dbReference type="PANTHER" id="PTHR45844:SF9">
    <property type="entry name" value="OS09G0463900 PROTEIN"/>
    <property type="match status" value="1"/>
</dbReference>
<sequence length="268" mass="28256">MSSVPLMSSDSGLLDGLYAAGFVGGGHGHDDLSKLLDRKAQEKLDAAAEEVTKKKNGGGDRAEKAATALKNHSEAERRRRERINAHLSTLRGIVPCTDKMDKAALLAEVITHVKKLKTNAARVVSRCPVPADADEVTVELVRHDTSSSSSSSSSHGSGSGGGFLVKATLSCDDGADLFADVKHALQPLRLKVVGSEVTTLGGRVRFTFLMSPACGGDGEEDVTSVESVHQALQSVIDKANSALEFAPRASLLNKRRRVSTFESSSSSS</sequence>
<evidence type="ECO:0000256" key="2">
    <source>
        <dbReference type="ARBA" id="ARBA00023015"/>
    </source>
</evidence>
<evidence type="ECO:0000313" key="8">
    <source>
        <dbReference type="Proteomes" id="UP001054889"/>
    </source>
</evidence>
<evidence type="ECO:0000313" key="7">
    <source>
        <dbReference type="EMBL" id="GJN06438.1"/>
    </source>
</evidence>
<proteinExistence type="inferred from homology"/>
<dbReference type="SUPFAM" id="SSF47459">
    <property type="entry name" value="HLH, helix-loop-helix DNA-binding domain"/>
    <property type="match status" value="1"/>
</dbReference>
<dbReference type="Pfam" id="PF00010">
    <property type="entry name" value="HLH"/>
    <property type="match status" value="1"/>
</dbReference>
<evidence type="ECO:0000256" key="4">
    <source>
        <dbReference type="ARBA" id="ARBA00023163"/>
    </source>
</evidence>
<evidence type="ECO:0000256" key="1">
    <source>
        <dbReference type="ARBA" id="ARBA00005510"/>
    </source>
</evidence>
<feature type="compositionally biased region" description="Basic and acidic residues" evidence="5">
    <location>
        <begin position="47"/>
        <end position="64"/>
    </location>
</feature>
<reference evidence="7" key="2">
    <citation type="submission" date="2021-12" db="EMBL/GenBank/DDBJ databases">
        <title>Resequencing data analysis of finger millet.</title>
        <authorList>
            <person name="Hatakeyama M."/>
            <person name="Aluri S."/>
            <person name="Balachadran M.T."/>
            <person name="Sivarajan S.R."/>
            <person name="Poveda L."/>
            <person name="Shimizu-Inatsugi R."/>
            <person name="Schlapbach R."/>
            <person name="Sreeman S.M."/>
            <person name="Shimizu K.K."/>
        </authorList>
    </citation>
    <scope>NUCLEOTIDE SEQUENCE</scope>
</reference>
<dbReference type="InterPro" id="IPR036638">
    <property type="entry name" value="HLH_DNA-bd_sf"/>
</dbReference>
<gene>
    <name evidence="7" type="primary">ga24167</name>
    <name evidence="7" type="ORF">PR202_ga24167</name>
</gene>
<dbReference type="Gene3D" id="4.10.280.10">
    <property type="entry name" value="Helix-loop-helix DNA-binding domain"/>
    <property type="match status" value="1"/>
</dbReference>
<accession>A0AAV5D7N3</accession>
<dbReference type="GO" id="GO:0046983">
    <property type="term" value="F:protein dimerization activity"/>
    <property type="evidence" value="ECO:0007669"/>
    <property type="project" value="InterPro"/>
</dbReference>